<feature type="region of interest" description="Disordered" evidence="1">
    <location>
        <begin position="50"/>
        <end position="139"/>
    </location>
</feature>
<protein>
    <submittedName>
        <fullName evidence="2">Unnamed protein product</fullName>
    </submittedName>
</protein>
<dbReference type="EMBL" id="BSXT01000544">
    <property type="protein sequence ID" value="GMF29689.1"/>
    <property type="molecule type" value="Genomic_DNA"/>
</dbReference>
<reference evidence="2" key="1">
    <citation type="submission" date="2023-04" db="EMBL/GenBank/DDBJ databases">
        <title>Phytophthora fragariaefolia NBRC 109709.</title>
        <authorList>
            <person name="Ichikawa N."/>
            <person name="Sato H."/>
            <person name="Tonouchi N."/>
        </authorList>
    </citation>
    <scope>NUCLEOTIDE SEQUENCE</scope>
    <source>
        <strain evidence="2">NBRC 109709</strain>
    </source>
</reference>
<comment type="caution">
    <text evidence="2">The sequence shown here is derived from an EMBL/GenBank/DDBJ whole genome shotgun (WGS) entry which is preliminary data.</text>
</comment>
<dbReference type="AlphaFoldDB" id="A0A9W6UB06"/>
<proteinExistence type="predicted"/>
<evidence type="ECO:0000256" key="1">
    <source>
        <dbReference type="SAM" id="MobiDB-lite"/>
    </source>
</evidence>
<feature type="compositionally biased region" description="Low complexity" evidence="1">
    <location>
        <begin position="106"/>
        <end position="139"/>
    </location>
</feature>
<gene>
    <name evidence="2" type="ORF">Pfra01_000641000</name>
</gene>
<organism evidence="2 3">
    <name type="scientific">Phytophthora fragariaefolia</name>
    <dbReference type="NCBI Taxonomy" id="1490495"/>
    <lineage>
        <taxon>Eukaryota</taxon>
        <taxon>Sar</taxon>
        <taxon>Stramenopiles</taxon>
        <taxon>Oomycota</taxon>
        <taxon>Peronosporomycetes</taxon>
        <taxon>Peronosporales</taxon>
        <taxon>Peronosporaceae</taxon>
        <taxon>Phytophthora</taxon>
    </lineage>
</organism>
<keyword evidence="3" id="KW-1185">Reference proteome</keyword>
<sequence>MPSIASSRPRQLLPNLWVILPQHSTTPQPGQQPHSQFIRVVPKLMSDNITAAPQSPVSSSDVGEQTSTLQGPPAAPIAPVQPTTTSGTAQSGVSNPQVVPTGMDGSTSVPTTSNAPPPTSSNSAATTTEPSSAGTTSGEVRLPHSLSAATSKPLAAPSAPTPLTPIPAALLQLAAAAGGSSATSLAASPTQTASTVQCTPALRALTRPVPRLGTDVLPALIVAQVSASIFDIRVRRRWWRMPDGLAHSVPVPHFSEGELARLSALGGVEAVSELLQANPRRPVNFSDAHVRLAAEREMLALARCYGVEGFASRVMNTTRLFALTKERDGHAATTQLLADERSRSQPQAPAAMTPAEADALKSEVNTLRSVAGRLSSEKSDLQDQLRIVTTKFAELQRNITLHSSVSVT</sequence>
<dbReference type="Proteomes" id="UP001165121">
    <property type="component" value="Unassembled WGS sequence"/>
</dbReference>
<evidence type="ECO:0000313" key="2">
    <source>
        <dbReference type="EMBL" id="GMF29689.1"/>
    </source>
</evidence>
<name>A0A9W6UB06_9STRA</name>
<feature type="compositionally biased region" description="Polar residues" evidence="1">
    <location>
        <begin position="50"/>
        <end position="70"/>
    </location>
</feature>
<evidence type="ECO:0000313" key="3">
    <source>
        <dbReference type="Proteomes" id="UP001165121"/>
    </source>
</evidence>
<feature type="compositionally biased region" description="Polar residues" evidence="1">
    <location>
        <begin position="81"/>
        <end position="98"/>
    </location>
</feature>
<accession>A0A9W6UB06</accession>